<dbReference type="EMBL" id="CATOUU010001007">
    <property type="protein sequence ID" value="CAI9966421.1"/>
    <property type="molecule type" value="Genomic_DNA"/>
</dbReference>
<evidence type="ECO:0000313" key="3">
    <source>
        <dbReference type="Proteomes" id="UP001642409"/>
    </source>
</evidence>
<reference evidence="1" key="1">
    <citation type="submission" date="2023-06" db="EMBL/GenBank/DDBJ databases">
        <authorList>
            <person name="Kurt Z."/>
        </authorList>
    </citation>
    <scope>NUCLEOTIDE SEQUENCE</scope>
</reference>
<organism evidence="1">
    <name type="scientific">Hexamita inflata</name>
    <dbReference type="NCBI Taxonomy" id="28002"/>
    <lineage>
        <taxon>Eukaryota</taxon>
        <taxon>Metamonada</taxon>
        <taxon>Diplomonadida</taxon>
        <taxon>Hexamitidae</taxon>
        <taxon>Hexamitinae</taxon>
        <taxon>Hexamita</taxon>
    </lineage>
</organism>
<gene>
    <name evidence="2" type="ORF">HINF_LOCUS34506</name>
    <name evidence="1" type="ORF">HINF_LOCUS54066</name>
</gene>
<comment type="caution">
    <text evidence="1">The sequence shown here is derived from an EMBL/GenBank/DDBJ whole genome shotgun (WGS) entry which is preliminary data.</text>
</comment>
<name>A0AA86QUT0_9EUKA</name>
<sequence>MQKTNIKCLQKMIEYKAKRPFAHHPPQILPNNLSLCTSDIMIIGSQSNLSCIHLVNTTSQKYISDKSSQSSEFGMNSSQDFQLNTIDVVIMDKINKLNSIIQECAQLVSTLENGANIINKNIDQMETHLMKIRRYYIKRQIQTM</sequence>
<keyword evidence="3" id="KW-1185">Reference proteome</keyword>
<protein>
    <submittedName>
        <fullName evidence="2">Hypothetical_protein</fullName>
    </submittedName>
</protein>
<reference evidence="2 3" key="2">
    <citation type="submission" date="2024-07" db="EMBL/GenBank/DDBJ databases">
        <authorList>
            <person name="Akdeniz Z."/>
        </authorList>
    </citation>
    <scope>NUCLEOTIDE SEQUENCE [LARGE SCALE GENOMIC DNA]</scope>
</reference>
<dbReference type="AlphaFoldDB" id="A0AA86QUT0"/>
<accession>A0AA86QUT0</accession>
<dbReference type="EMBL" id="CAXDID020000123">
    <property type="protein sequence ID" value="CAL6032486.1"/>
    <property type="molecule type" value="Genomic_DNA"/>
</dbReference>
<evidence type="ECO:0000313" key="2">
    <source>
        <dbReference type="EMBL" id="CAL6032486.1"/>
    </source>
</evidence>
<dbReference type="Proteomes" id="UP001642409">
    <property type="component" value="Unassembled WGS sequence"/>
</dbReference>
<proteinExistence type="predicted"/>
<evidence type="ECO:0000313" key="1">
    <source>
        <dbReference type="EMBL" id="CAI9966421.1"/>
    </source>
</evidence>